<dbReference type="InterPro" id="IPR036366">
    <property type="entry name" value="PGBDSf"/>
</dbReference>
<dbReference type="InterPro" id="IPR002477">
    <property type="entry name" value="Peptidoglycan-bd-like"/>
</dbReference>
<dbReference type="EMBL" id="BPRB01000270">
    <property type="protein sequence ID" value="GJE62048.1"/>
    <property type="molecule type" value="Genomic_DNA"/>
</dbReference>
<name>A0ABQ4U6P8_9HYPH</name>
<dbReference type="CDD" id="cd06583">
    <property type="entry name" value="PGRP"/>
    <property type="match status" value="1"/>
</dbReference>
<evidence type="ECO:0000256" key="3">
    <source>
        <dbReference type="ARBA" id="ARBA00011901"/>
    </source>
</evidence>
<evidence type="ECO:0000256" key="5">
    <source>
        <dbReference type="ARBA" id="ARBA00023316"/>
    </source>
</evidence>
<dbReference type="Pfam" id="PF01510">
    <property type="entry name" value="Amidase_2"/>
    <property type="match status" value="1"/>
</dbReference>
<dbReference type="RefSeq" id="WP_238184612.1">
    <property type="nucleotide sequence ID" value="NZ_BPRB01000270.1"/>
</dbReference>
<evidence type="ECO:0000256" key="7">
    <source>
        <dbReference type="SAM" id="Phobius"/>
    </source>
</evidence>
<accession>A0ABQ4U6P8</accession>
<dbReference type="InterPro" id="IPR036505">
    <property type="entry name" value="Amidase/PGRP_sf"/>
</dbReference>
<dbReference type="InterPro" id="IPR051206">
    <property type="entry name" value="NAMLAA_amidase_2"/>
</dbReference>
<reference evidence="9" key="2">
    <citation type="submission" date="2021-08" db="EMBL/GenBank/DDBJ databases">
        <authorList>
            <person name="Tani A."/>
            <person name="Ola A."/>
            <person name="Ogura Y."/>
            <person name="Katsura K."/>
            <person name="Hayashi T."/>
        </authorList>
    </citation>
    <scope>NUCLEOTIDE SEQUENCE</scope>
    <source>
        <strain evidence="9">DSM 23632</strain>
    </source>
</reference>
<comment type="similarity">
    <text evidence="2">Belongs to the N-acetylmuramoyl-L-alanine amidase 2 family.</text>
</comment>
<feature type="region of interest" description="Disordered" evidence="6">
    <location>
        <begin position="1"/>
        <end position="35"/>
    </location>
</feature>
<dbReference type="PANTHER" id="PTHR30417">
    <property type="entry name" value="N-ACETYLMURAMOYL-L-ALANINE AMIDASE AMID"/>
    <property type="match status" value="1"/>
</dbReference>
<dbReference type="Gene3D" id="1.10.101.10">
    <property type="entry name" value="PGBD-like superfamily/PGBD"/>
    <property type="match status" value="1"/>
</dbReference>
<feature type="compositionally biased region" description="Basic and acidic residues" evidence="6">
    <location>
        <begin position="18"/>
        <end position="29"/>
    </location>
</feature>
<comment type="caution">
    <text evidence="9">The sequence shown here is derived from an EMBL/GenBank/DDBJ whole genome shotgun (WGS) entry which is preliminary data.</text>
</comment>
<feature type="domain" description="N-acetylmuramoyl-L-alanine amidase" evidence="8">
    <location>
        <begin position="173"/>
        <end position="302"/>
    </location>
</feature>
<evidence type="ECO:0000256" key="1">
    <source>
        <dbReference type="ARBA" id="ARBA00001561"/>
    </source>
</evidence>
<dbReference type="Gene3D" id="3.40.80.10">
    <property type="entry name" value="Peptidoglycan recognition protein-like"/>
    <property type="match status" value="1"/>
</dbReference>
<evidence type="ECO:0000259" key="8">
    <source>
        <dbReference type="SMART" id="SM00644"/>
    </source>
</evidence>
<sequence>MVNEPDANSPNLVEWDERDEKEGRADPNPRPRPFPFQVPPFWVSAGSGTAPDDAPPAAGLTVAVVNRVLPDEAVPACRISVGAVSATTAANGVAVLDLAALGEGRHAITVTAPDVFAGPVGPGFPVDPSKERVWRPFSGTVQVAGGRLAAAEPADCITILDKGLRVRLGPVWLRAPLVSARPGPPDMIVIHHTAGRLDGDLRTFLYSGQVSIHYLVAPDGEVYKLAAEGSKAAHAGTSAWQGAENLNGASIGIEMTHRTGVEYPVVQVDAVVDLVRRIKAAYPRIPPGRVVAHSDIGLCDPGSRNPCQPAAPKRLGRKSTDPGSAFPWERIEALGLGFQFADGVVRPDIYGGFFQRFPRETLRDGDGDAERRYGGVVRPDVSGAVRGLQGDLKALGYFCPPDGEYGTVTAMAVRMFQQRVFSGTRRIGRPDGFNSGDGRFDLSTAHYLKRAHGETRRVFGEADAPSRQGGPPRARTGRRGTRKASASIMLLGFGALMLGCALILAGGRRERQHPE</sequence>
<keyword evidence="7" id="KW-1133">Transmembrane helix</keyword>
<feature type="region of interest" description="Disordered" evidence="6">
    <location>
        <begin position="303"/>
        <end position="322"/>
    </location>
</feature>
<gene>
    <name evidence="9" type="ORF">MPOCJGCO_4177</name>
</gene>
<proteinExistence type="inferred from homology"/>
<organism evidence="9 10">
    <name type="scientific">Methylobacterium trifolii</name>
    <dbReference type="NCBI Taxonomy" id="1003092"/>
    <lineage>
        <taxon>Bacteria</taxon>
        <taxon>Pseudomonadati</taxon>
        <taxon>Pseudomonadota</taxon>
        <taxon>Alphaproteobacteria</taxon>
        <taxon>Hyphomicrobiales</taxon>
        <taxon>Methylobacteriaceae</taxon>
        <taxon>Methylobacterium</taxon>
    </lineage>
</organism>
<evidence type="ECO:0000313" key="9">
    <source>
        <dbReference type="EMBL" id="GJE62048.1"/>
    </source>
</evidence>
<dbReference type="EC" id="3.5.1.28" evidence="3"/>
<comment type="catalytic activity">
    <reaction evidence="1">
        <text>Hydrolyzes the link between N-acetylmuramoyl residues and L-amino acid residues in certain cell-wall glycopeptides.</text>
        <dbReference type="EC" id="3.5.1.28"/>
    </reaction>
</comment>
<feature type="transmembrane region" description="Helical" evidence="7">
    <location>
        <begin position="484"/>
        <end position="505"/>
    </location>
</feature>
<feature type="compositionally biased region" description="Polar residues" evidence="6">
    <location>
        <begin position="1"/>
        <end position="11"/>
    </location>
</feature>
<dbReference type="InterPro" id="IPR036365">
    <property type="entry name" value="PGBD-like_sf"/>
</dbReference>
<evidence type="ECO:0000256" key="4">
    <source>
        <dbReference type="ARBA" id="ARBA00022801"/>
    </source>
</evidence>
<keyword evidence="4" id="KW-0378">Hydrolase</keyword>
<feature type="region of interest" description="Disordered" evidence="6">
    <location>
        <begin position="459"/>
        <end position="482"/>
    </location>
</feature>
<protein>
    <recommendedName>
        <fullName evidence="3">N-acetylmuramoyl-L-alanine amidase</fullName>
        <ecNumber evidence="3">3.5.1.28</ecNumber>
    </recommendedName>
</protein>
<dbReference type="SMART" id="SM00644">
    <property type="entry name" value="Ami_2"/>
    <property type="match status" value="1"/>
</dbReference>
<dbReference type="PANTHER" id="PTHR30417:SF1">
    <property type="entry name" value="N-ACETYLMURAMOYL-L-ALANINE AMIDASE AMID"/>
    <property type="match status" value="1"/>
</dbReference>
<dbReference type="Pfam" id="PF01471">
    <property type="entry name" value="PG_binding_1"/>
    <property type="match status" value="1"/>
</dbReference>
<keyword evidence="7" id="KW-0812">Transmembrane</keyword>
<keyword evidence="5" id="KW-0961">Cell wall biogenesis/degradation</keyword>
<dbReference type="SUPFAM" id="SSF55846">
    <property type="entry name" value="N-acetylmuramoyl-L-alanine amidase-like"/>
    <property type="match status" value="1"/>
</dbReference>
<keyword evidence="7" id="KW-0472">Membrane</keyword>
<dbReference type="InterPro" id="IPR002502">
    <property type="entry name" value="Amidase_domain"/>
</dbReference>
<evidence type="ECO:0000256" key="2">
    <source>
        <dbReference type="ARBA" id="ARBA00007553"/>
    </source>
</evidence>
<keyword evidence="10" id="KW-1185">Reference proteome</keyword>
<reference evidence="9" key="1">
    <citation type="journal article" date="2021" name="Front. Microbiol.">
        <title>Comprehensive Comparative Genomics and Phenotyping of Methylobacterium Species.</title>
        <authorList>
            <person name="Alessa O."/>
            <person name="Ogura Y."/>
            <person name="Fujitani Y."/>
            <person name="Takami H."/>
            <person name="Hayashi T."/>
            <person name="Sahin N."/>
            <person name="Tani A."/>
        </authorList>
    </citation>
    <scope>NUCLEOTIDE SEQUENCE</scope>
    <source>
        <strain evidence="9">DSM 23632</strain>
    </source>
</reference>
<evidence type="ECO:0000313" key="10">
    <source>
        <dbReference type="Proteomes" id="UP001055057"/>
    </source>
</evidence>
<dbReference type="SUPFAM" id="SSF47090">
    <property type="entry name" value="PGBD-like"/>
    <property type="match status" value="1"/>
</dbReference>
<dbReference type="Proteomes" id="UP001055057">
    <property type="component" value="Unassembled WGS sequence"/>
</dbReference>
<evidence type="ECO:0000256" key="6">
    <source>
        <dbReference type="SAM" id="MobiDB-lite"/>
    </source>
</evidence>